<proteinExistence type="predicted"/>
<dbReference type="HOGENOM" id="CLU_000288_63_44_11"/>
<dbReference type="SUPFAM" id="SSF56112">
    <property type="entry name" value="Protein kinase-like (PK-like)"/>
    <property type="match status" value="1"/>
</dbReference>
<dbReference type="AlphaFoldDB" id="I0HE09"/>
<feature type="binding site" evidence="5">
    <location>
        <position position="37"/>
    </location>
    <ligand>
        <name>ATP</name>
        <dbReference type="ChEBI" id="CHEBI:30616"/>
    </ligand>
</feature>
<dbReference type="PANTHER" id="PTHR43289">
    <property type="entry name" value="MITOGEN-ACTIVATED PROTEIN KINASE KINASE KINASE 20-RELATED"/>
    <property type="match status" value="1"/>
</dbReference>
<protein>
    <submittedName>
        <fullName evidence="8">Putative serine/threonine protein kinase</fullName>
    </submittedName>
</protein>
<dbReference type="PATRIC" id="fig|512565.3.peg.6021"/>
<keyword evidence="2 5" id="KW-0547">Nucleotide-binding</keyword>
<evidence type="ECO:0000259" key="7">
    <source>
        <dbReference type="PROSITE" id="PS50011"/>
    </source>
</evidence>
<feature type="region of interest" description="Disordered" evidence="6">
    <location>
        <begin position="284"/>
        <end position="331"/>
    </location>
</feature>
<dbReference type="GO" id="GO:0004674">
    <property type="term" value="F:protein serine/threonine kinase activity"/>
    <property type="evidence" value="ECO:0007669"/>
    <property type="project" value="UniProtKB-KW"/>
</dbReference>
<dbReference type="STRING" id="512565.AMIS_60260"/>
<keyword evidence="9" id="KW-1185">Reference proteome</keyword>
<keyword evidence="4 5" id="KW-0067">ATP-binding</keyword>
<feature type="domain" description="Protein kinase" evidence="7">
    <location>
        <begin position="9"/>
        <end position="263"/>
    </location>
</feature>
<evidence type="ECO:0000313" key="8">
    <source>
        <dbReference type="EMBL" id="BAL91246.1"/>
    </source>
</evidence>
<name>I0HE09_ACTM4</name>
<evidence type="ECO:0000256" key="3">
    <source>
        <dbReference type="ARBA" id="ARBA00022777"/>
    </source>
</evidence>
<dbReference type="eggNOG" id="COG0515">
    <property type="taxonomic scope" value="Bacteria"/>
</dbReference>
<keyword evidence="3 8" id="KW-0418">Kinase</keyword>
<dbReference type="Pfam" id="PF00069">
    <property type="entry name" value="Pkinase"/>
    <property type="match status" value="1"/>
</dbReference>
<dbReference type="PROSITE" id="PS00107">
    <property type="entry name" value="PROTEIN_KINASE_ATP"/>
    <property type="match status" value="1"/>
</dbReference>
<keyword evidence="8" id="KW-0723">Serine/threonine-protein kinase</keyword>
<dbReference type="InterPro" id="IPR017441">
    <property type="entry name" value="Protein_kinase_ATP_BS"/>
</dbReference>
<dbReference type="CDD" id="cd14014">
    <property type="entry name" value="STKc_PknB_like"/>
    <property type="match status" value="1"/>
</dbReference>
<evidence type="ECO:0000256" key="1">
    <source>
        <dbReference type="ARBA" id="ARBA00022679"/>
    </source>
</evidence>
<dbReference type="EMBL" id="AP012319">
    <property type="protein sequence ID" value="BAL91246.1"/>
    <property type="molecule type" value="Genomic_DNA"/>
</dbReference>
<dbReference type="Gene3D" id="3.30.200.20">
    <property type="entry name" value="Phosphorylase Kinase, domain 1"/>
    <property type="match status" value="1"/>
</dbReference>
<dbReference type="PANTHER" id="PTHR43289:SF34">
    <property type="entry name" value="SERINE_THREONINE-PROTEIN KINASE YBDM-RELATED"/>
    <property type="match status" value="1"/>
</dbReference>
<dbReference type="Gene3D" id="1.10.510.10">
    <property type="entry name" value="Transferase(Phosphotransferase) domain 1"/>
    <property type="match status" value="1"/>
</dbReference>
<evidence type="ECO:0000313" key="9">
    <source>
        <dbReference type="Proteomes" id="UP000007882"/>
    </source>
</evidence>
<evidence type="ECO:0000256" key="4">
    <source>
        <dbReference type="ARBA" id="ARBA00022840"/>
    </source>
</evidence>
<dbReference type="RefSeq" id="WP_014446133.1">
    <property type="nucleotide sequence ID" value="NC_017093.1"/>
</dbReference>
<dbReference type="KEGG" id="ams:AMIS_60260"/>
<reference evidence="8 9" key="1">
    <citation type="submission" date="2012-02" db="EMBL/GenBank/DDBJ databases">
        <title>Complete genome sequence of Actinoplanes missouriensis 431 (= NBRC 102363).</title>
        <authorList>
            <person name="Ohnishi Y."/>
            <person name="Ishikawa J."/>
            <person name="Sekine M."/>
            <person name="Hosoyama A."/>
            <person name="Harada T."/>
            <person name="Narita H."/>
            <person name="Hata T."/>
            <person name="Konno Y."/>
            <person name="Tutikane K."/>
            <person name="Fujita N."/>
            <person name="Horinouchi S."/>
            <person name="Hayakawa M."/>
        </authorList>
    </citation>
    <scope>NUCLEOTIDE SEQUENCE [LARGE SCALE GENOMIC DNA]</scope>
    <source>
        <strain evidence="9">ATCC 14538 / DSM 43046 / CBS 188.64 / JCM 3121 / NBRC 102363 / NCIMB 12654 / NRRL B-3342 / UNCC 431</strain>
    </source>
</reference>
<dbReference type="Proteomes" id="UP000007882">
    <property type="component" value="Chromosome"/>
</dbReference>
<dbReference type="InterPro" id="IPR011009">
    <property type="entry name" value="Kinase-like_dom_sf"/>
</dbReference>
<sequence>MLLNQVGDYRLFRRLGAGGMGDVYLGVSATADLAAVKMIHHHLLDDPSIKQRFASEIENLRTIFGSRVARLENADPYADPPWLATEFVPGLTLRQYVEQHGTLPLHLAAMVGAMLAEALDRVHETGLFHRDIKPQNIILGEHGPVLIDFGLAALTERDAAAAQTQTGMVVGTPAYMAPEQARGEKDLSKAVDVYGLGATLVFALAGHTLFPTTQGAILWVVGSGKQPPDLTGVAPEITSLVTEMIAHDPQARPDLRKVKKDLLQLAAGPGRSVIEVRAEVSRSTYHPTPIEVPPSLTDPSADPESDIESSTPTPPDPADATPRDEQPAALPAVDVTWLIEKLRRQYARRATW</sequence>
<dbReference type="OrthoDB" id="4326323at2"/>
<gene>
    <name evidence="8" type="ordered locus">AMIS_60260</name>
</gene>
<evidence type="ECO:0000256" key="6">
    <source>
        <dbReference type="SAM" id="MobiDB-lite"/>
    </source>
</evidence>
<dbReference type="PROSITE" id="PS00108">
    <property type="entry name" value="PROTEIN_KINASE_ST"/>
    <property type="match status" value="1"/>
</dbReference>
<dbReference type="InterPro" id="IPR008271">
    <property type="entry name" value="Ser/Thr_kinase_AS"/>
</dbReference>
<dbReference type="PROSITE" id="PS50011">
    <property type="entry name" value="PROTEIN_KINASE_DOM"/>
    <property type="match status" value="1"/>
</dbReference>
<keyword evidence="1" id="KW-0808">Transferase</keyword>
<evidence type="ECO:0000256" key="5">
    <source>
        <dbReference type="PROSITE-ProRule" id="PRU10141"/>
    </source>
</evidence>
<dbReference type="SMART" id="SM00220">
    <property type="entry name" value="S_TKc"/>
    <property type="match status" value="1"/>
</dbReference>
<evidence type="ECO:0000256" key="2">
    <source>
        <dbReference type="ARBA" id="ARBA00022741"/>
    </source>
</evidence>
<organism evidence="8 9">
    <name type="scientific">Actinoplanes missouriensis (strain ATCC 14538 / DSM 43046 / CBS 188.64 / JCM 3121 / NBRC 102363 / NCIMB 12654 / NRRL B-3342 / UNCC 431)</name>
    <dbReference type="NCBI Taxonomy" id="512565"/>
    <lineage>
        <taxon>Bacteria</taxon>
        <taxon>Bacillati</taxon>
        <taxon>Actinomycetota</taxon>
        <taxon>Actinomycetes</taxon>
        <taxon>Micromonosporales</taxon>
        <taxon>Micromonosporaceae</taxon>
        <taxon>Actinoplanes</taxon>
    </lineage>
</organism>
<dbReference type="GO" id="GO:0005524">
    <property type="term" value="F:ATP binding"/>
    <property type="evidence" value="ECO:0007669"/>
    <property type="project" value="UniProtKB-UniRule"/>
</dbReference>
<accession>I0HE09</accession>
<dbReference type="InterPro" id="IPR000719">
    <property type="entry name" value="Prot_kinase_dom"/>
</dbReference>